<feature type="compositionally biased region" description="Low complexity" evidence="2">
    <location>
        <begin position="288"/>
        <end position="331"/>
    </location>
</feature>
<feature type="region of interest" description="Disordered" evidence="2">
    <location>
        <begin position="887"/>
        <end position="922"/>
    </location>
</feature>
<dbReference type="Proteomes" id="UP000267096">
    <property type="component" value="Unassembled WGS sequence"/>
</dbReference>
<feature type="compositionally biased region" description="Low complexity" evidence="2">
    <location>
        <begin position="1760"/>
        <end position="1784"/>
    </location>
</feature>
<feature type="region of interest" description="Disordered" evidence="2">
    <location>
        <begin position="288"/>
        <end position="343"/>
    </location>
</feature>
<feature type="compositionally biased region" description="Low complexity" evidence="2">
    <location>
        <begin position="397"/>
        <end position="416"/>
    </location>
</feature>
<feature type="domain" description="C2H2-type" evidence="3">
    <location>
        <begin position="941"/>
        <end position="969"/>
    </location>
</feature>
<dbReference type="PROSITE" id="PS50157">
    <property type="entry name" value="ZINC_FINGER_C2H2_2"/>
    <property type="match status" value="2"/>
</dbReference>
<sequence>MEVWHMVDDRYDELSGQALSGTLSPLLIAQSQQQQQQSAKVFNPEAFCEICQKEFCNKYYLQTHRATKHGISSAQQQQCIASASSIPGGISSSGSSGSAAVATATAGMMSSGVTGTNAAAVGGQSSSSSSCSFTSPSSSSASGQRAAALNNNLNLASLSPLLATQQQTSPVAMNSNSSNPFDVQQLMLASLDPTLAANNSLRALYMSQLAALSGLQQQSSCSSTNLETSMSPSSCLISTTSASSTLTRNNSSINGTINTLNDNNITRSFIVNNFIILTIDMNDFSMTATSASPSTSSSSLSSSTAPTISHSSTSRTTTTTATTITTTNNNNQDSSPISNESVPNWLAGFMPQSTVALSPANSIQTAPNCITPPSGTSAVPSLLEQMQLMNAAQMLSSASSLQQQQSLNSNSNGNSNPLTSTATSSSILNSALINQPLNALAAALCQQQPSVSSSSSASTSSQSSACSSATIAPPLTPNSAAAAAAAFFAAAGNYGNSPAKDAYCELCDKNFCNRYFLKTHRQKKHGITDESSSPIKSFPASPSNAQLANFPFQSSSQLGALVPPTTSLALGNAAALAAMQLPANLAALMAACGGASTSTSCCPATTASSLSLSSAAAGSRSQSNTAGIINASSSTATVPFNGCLLTSGTAAVNTTGNAAADAITSPLVHQQFLAVATDTGACNNEAVTNPFSVSSSSTCASVSSSTATCLPTATIQHPLAASVTQQQQQSVIVNGTASSSNDYRSSLLLSSPSAKMIKLDSSSTDRDRERDSSAFDETLATQDDMMMLDDDNNALIMDTKQLKLPLDSLLSAQFGVGALGGALGNTPQATTNELMAAAAAAATICDLCNKSFPTLFSLLAHKAREHMPLASSVTNSNSLNSIENITQIQQQQQQQQQQRDAKAKVHFRSPLKTSQSPNQGGATAATAAAVGLSGNVADEKIACEMCEKEFESRHYLQQHILIHHSGIANASSLLSNFLPAGLALPFILPPNLTHNFPITEADQTNLLAGLNAHINPSQQPKQAVKRQYSSSAKNYCDLCNKEVCNKYFLRTHMLKMHGIVIDENKTVIANIDTLEKEKMGTLSFRCDICMIELKSRNLLRSHKQEVHGVLAVQTQQQSSANSNNNSSSSNNNGRTPKHSITSAPNMFGTPQTPVINGQLTDKITECVRLLVEYISSVNGISNGNGSKKSAGRLTIRGWLEGKRNMQFVDDDTAVVAAAVAAAAAATATAASAAEHCEPSEDAICSQPTDWLEDCRTERCPLCDYRCKSIVHLQEHIQEKHATDFTTELLETFQKVRQFLVLLLPFLLIFSLNSSANKMNYKCDLCSEVFNDELQRHVHIIHKHRGQQLNIKGNLHSGASLVAAAVAAGEEQQQLLLTSPSPSSSLKMFGAPSSSCDDLDVMKCPQALCDFRTQHAENLTIHLQRHAPLDAALNALAQRSQTVCNSPTSDVDGTTTKTEATAEEGAALMSADKVNGVLMNEQRRLLTADVGRSIGAPSSSTLRNCYSQEELDELDMDEEDDAMRATTEVALKMAEENEVLYKIVKLTKRYSCQFAKCQQRFATKQLCREHVLTHFRVAAAASGGDDGNSTTNIKNSMDSKTSSLCKTATAIKAKSPSSMEHRFDSCAKEADACTSLNLEQQQQTESSSELMIDDDKMDSYVREEREHVVMKEDLVVTTTARASSRRDDMVLVNNCGSSSTTSSVHKEHNERHSHTSGSMSPISEQQIMPEGFARPLDNSASQKPYMVQSFIMREHCPAILNPTTTTGNDNGNGSDNVNDNLDDNGSQLVNTGKNSSSEGSRKLNSGIVQEMIAHLPVRSLLTEPVIMTVELVPAPHIDAQVMHV</sequence>
<evidence type="ECO:0000256" key="1">
    <source>
        <dbReference type="PROSITE-ProRule" id="PRU00042"/>
    </source>
</evidence>
<gene>
    <name evidence="4" type="ORF">ASIM_LOCUS9966</name>
</gene>
<organism evidence="6">
    <name type="scientific">Anisakis simplex</name>
    <name type="common">Herring worm</name>
    <dbReference type="NCBI Taxonomy" id="6269"/>
    <lineage>
        <taxon>Eukaryota</taxon>
        <taxon>Metazoa</taxon>
        <taxon>Ecdysozoa</taxon>
        <taxon>Nematoda</taxon>
        <taxon>Chromadorea</taxon>
        <taxon>Rhabditida</taxon>
        <taxon>Spirurina</taxon>
        <taxon>Ascaridomorpha</taxon>
        <taxon>Ascaridoidea</taxon>
        <taxon>Anisakidae</taxon>
        <taxon>Anisakis</taxon>
        <taxon>Anisakis simplex complex</taxon>
    </lineage>
</organism>
<dbReference type="InterPro" id="IPR036236">
    <property type="entry name" value="Znf_C2H2_sf"/>
</dbReference>
<reference evidence="4 5" key="2">
    <citation type="submission" date="2018-11" db="EMBL/GenBank/DDBJ databases">
        <authorList>
            <consortium name="Pathogen Informatics"/>
        </authorList>
    </citation>
    <scope>NUCLEOTIDE SEQUENCE [LARGE SCALE GENOMIC DNA]</scope>
</reference>
<feature type="region of interest" description="Disordered" evidence="2">
    <location>
        <begin position="1114"/>
        <end position="1151"/>
    </location>
</feature>
<name>A0A158PMU9_ANISI</name>
<dbReference type="WBParaSite" id="ASIM_0001023501-mRNA-1">
    <property type="protein sequence ID" value="ASIM_0001023501-mRNA-1"/>
    <property type="gene ID" value="ASIM_0001023501"/>
</dbReference>
<evidence type="ECO:0000256" key="2">
    <source>
        <dbReference type="SAM" id="MobiDB-lite"/>
    </source>
</evidence>
<dbReference type="OrthoDB" id="10020956at2759"/>
<accession>A0A158PMU9</accession>
<feature type="compositionally biased region" description="Basic and acidic residues" evidence="2">
    <location>
        <begin position="1703"/>
        <end position="1712"/>
    </location>
</feature>
<dbReference type="GO" id="GO:0008270">
    <property type="term" value="F:zinc ion binding"/>
    <property type="evidence" value="ECO:0007669"/>
    <property type="project" value="UniProtKB-KW"/>
</dbReference>
<dbReference type="SMART" id="SM00355">
    <property type="entry name" value="ZnF_C2H2"/>
    <property type="match status" value="10"/>
</dbReference>
<dbReference type="Gene3D" id="3.30.160.60">
    <property type="entry name" value="Classic Zinc Finger"/>
    <property type="match status" value="3"/>
</dbReference>
<dbReference type="PROSITE" id="PS00028">
    <property type="entry name" value="ZINC_FINGER_C2H2_1"/>
    <property type="match status" value="8"/>
</dbReference>
<dbReference type="SUPFAM" id="SSF57667">
    <property type="entry name" value="beta-beta-alpha zinc fingers"/>
    <property type="match status" value="1"/>
</dbReference>
<keyword evidence="5" id="KW-1185">Reference proteome</keyword>
<feature type="compositionally biased region" description="Polar residues" evidence="2">
    <location>
        <begin position="1785"/>
        <end position="1800"/>
    </location>
</feature>
<feature type="compositionally biased region" description="Polar residues" evidence="2">
    <location>
        <begin position="332"/>
        <end position="342"/>
    </location>
</feature>
<proteinExistence type="predicted"/>
<feature type="compositionally biased region" description="Low complexity" evidence="2">
    <location>
        <begin position="1118"/>
        <end position="1132"/>
    </location>
</feature>
<feature type="compositionally biased region" description="Polar residues" evidence="2">
    <location>
        <begin position="911"/>
        <end position="921"/>
    </location>
</feature>
<evidence type="ECO:0000313" key="5">
    <source>
        <dbReference type="Proteomes" id="UP000267096"/>
    </source>
</evidence>
<keyword evidence="1" id="KW-0862">Zinc</keyword>
<feature type="domain" description="C2H2-type" evidence="3">
    <location>
        <begin position="1320"/>
        <end position="1348"/>
    </location>
</feature>
<feature type="compositionally biased region" description="Polar residues" evidence="2">
    <location>
        <begin position="1138"/>
        <end position="1151"/>
    </location>
</feature>
<keyword evidence="1" id="KW-0863">Zinc-finger</keyword>
<dbReference type="FunFam" id="3.30.160.60:FF:002852">
    <property type="entry name" value="Dorsal Intercalation and Elongation defect"/>
    <property type="match status" value="1"/>
</dbReference>
<dbReference type="PANTHER" id="PTHR21190:SF1">
    <property type="entry name" value="GH10077P"/>
    <property type="match status" value="1"/>
</dbReference>
<feature type="region of interest" description="Disordered" evidence="2">
    <location>
        <begin position="397"/>
        <end position="421"/>
    </location>
</feature>
<feature type="region of interest" description="Disordered" evidence="2">
    <location>
        <begin position="1760"/>
        <end position="1800"/>
    </location>
</feature>
<reference evidence="6" key="1">
    <citation type="submission" date="2016-04" db="UniProtKB">
        <authorList>
            <consortium name="WormBaseParasite"/>
        </authorList>
    </citation>
    <scope>IDENTIFICATION</scope>
</reference>
<evidence type="ECO:0000259" key="3">
    <source>
        <dbReference type="PROSITE" id="PS50157"/>
    </source>
</evidence>
<evidence type="ECO:0000313" key="6">
    <source>
        <dbReference type="WBParaSite" id="ASIM_0001023501-mRNA-1"/>
    </source>
</evidence>
<keyword evidence="1" id="KW-0479">Metal-binding</keyword>
<feature type="compositionally biased region" description="Low complexity" evidence="2">
    <location>
        <begin position="887"/>
        <end position="898"/>
    </location>
</feature>
<dbReference type="PANTHER" id="PTHR21190">
    <property type="entry name" value="GH10077P"/>
    <property type="match status" value="1"/>
</dbReference>
<dbReference type="EMBL" id="UYRR01030979">
    <property type="protein sequence ID" value="VDK42120.1"/>
    <property type="molecule type" value="Genomic_DNA"/>
</dbReference>
<evidence type="ECO:0000313" key="4">
    <source>
        <dbReference type="EMBL" id="VDK42120.1"/>
    </source>
</evidence>
<protein>
    <submittedName>
        <fullName evidence="6">C2H2-type domain-containing protein</fullName>
    </submittedName>
</protein>
<feature type="region of interest" description="Disordered" evidence="2">
    <location>
        <begin position="1695"/>
        <end position="1721"/>
    </location>
</feature>
<dbReference type="InterPro" id="IPR013087">
    <property type="entry name" value="Znf_C2H2_type"/>
</dbReference>